<proteinExistence type="predicted"/>
<name>A0ABR2P959_9ROSI</name>
<protein>
    <submittedName>
        <fullName evidence="1">Uncharacterized protein</fullName>
    </submittedName>
</protein>
<evidence type="ECO:0000313" key="2">
    <source>
        <dbReference type="Proteomes" id="UP001396334"/>
    </source>
</evidence>
<comment type="caution">
    <text evidence="1">The sequence shown here is derived from an EMBL/GenBank/DDBJ whole genome shotgun (WGS) entry which is preliminary data.</text>
</comment>
<accession>A0ABR2P959</accession>
<organism evidence="1 2">
    <name type="scientific">Hibiscus sabdariffa</name>
    <name type="common">roselle</name>
    <dbReference type="NCBI Taxonomy" id="183260"/>
    <lineage>
        <taxon>Eukaryota</taxon>
        <taxon>Viridiplantae</taxon>
        <taxon>Streptophyta</taxon>
        <taxon>Embryophyta</taxon>
        <taxon>Tracheophyta</taxon>
        <taxon>Spermatophyta</taxon>
        <taxon>Magnoliopsida</taxon>
        <taxon>eudicotyledons</taxon>
        <taxon>Gunneridae</taxon>
        <taxon>Pentapetalae</taxon>
        <taxon>rosids</taxon>
        <taxon>malvids</taxon>
        <taxon>Malvales</taxon>
        <taxon>Malvaceae</taxon>
        <taxon>Malvoideae</taxon>
        <taxon>Hibiscus</taxon>
    </lineage>
</organism>
<sequence length="487" mass="53622">MHFPLSWRWPRWWWVCYTWCTSRIPFGAALRFSVSQGGASLVRLASSTRDRFGSPRLELGSLLPRLGFHPKSEGDSIGDLGKWLSLGSPQCPACFYTAGALFVAFCGARSQPSLEVILHVARPLVGFGVKYTGLAPRSCCLARPVHWQPCLHRLGVRWTLPWPLFASVCPNASIECFNPSSLLCIRPALSASPWLRPPGCEPYNTHGTFVPRPRCPFRWLTARPVRALPWPIRPLVAWTSLMHLLAAWPFFPLGGGMVVTSYRSAWSPSGVWLSVGPHSWPPPRAVVRIRLHHVFSNGRQTPLLVHCLSSLAVQGFGLLWSFFSALCTPWFGCVSPRPLAPITILPPAYRTGTMPEPLSASSRPMWLLLSRPVWPLRGPCSALCALVPTCSLDRPPTLSALPLHTHVRVSVIWPVWPLCVVALYTPKVCLSCPYGVASRRHAGLLAVSIAAACAHLSALGWLATSRCAIFVPVPQPTYDGPFLAHVM</sequence>
<dbReference type="Proteomes" id="UP001396334">
    <property type="component" value="Unassembled WGS sequence"/>
</dbReference>
<reference evidence="1 2" key="1">
    <citation type="journal article" date="2024" name="G3 (Bethesda)">
        <title>Genome assembly of Hibiscus sabdariffa L. provides insights into metabolisms of medicinal natural products.</title>
        <authorList>
            <person name="Kim T."/>
        </authorList>
    </citation>
    <scope>NUCLEOTIDE SEQUENCE [LARGE SCALE GENOMIC DNA]</scope>
    <source>
        <strain evidence="1">TK-2024</strain>
        <tissue evidence="1">Old leaves</tissue>
    </source>
</reference>
<gene>
    <name evidence="1" type="ORF">V6N11_073131</name>
</gene>
<dbReference type="EMBL" id="JBBPBN010000073">
    <property type="protein sequence ID" value="KAK8984981.1"/>
    <property type="molecule type" value="Genomic_DNA"/>
</dbReference>
<keyword evidence="2" id="KW-1185">Reference proteome</keyword>
<evidence type="ECO:0000313" key="1">
    <source>
        <dbReference type="EMBL" id="KAK8984981.1"/>
    </source>
</evidence>